<dbReference type="GO" id="GO:0016480">
    <property type="term" value="P:negative regulation of transcription by RNA polymerase III"/>
    <property type="evidence" value="ECO:0007669"/>
    <property type="project" value="UniProtKB-UniRule"/>
</dbReference>
<evidence type="ECO:0000256" key="2">
    <source>
        <dbReference type="PIRNR" id="PIRNR037240"/>
    </source>
</evidence>
<dbReference type="GO" id="GO:0005634">
    <property type="term" value="C:nucleus"/>
    <property type="evidence" value="ECO:0007669"/>
    <property type="project" value="UniProtKB-SubCell"/>
</dbReference>
<organism evidence="4 5">
    <name type="scientific">Bugula neritina</name>
    <name type="common">Brown bryozoan</name>
    <name type="synonym">Sertularia neritina</name>
    <dbReference type="NCBI Taxonomy" id="10212"/>
    <lineage>
        <taxon>Eukaryota</taxon>
        <taxon>Metazoa</taxon>
        <taxon>Spiralia</taxon>
        <taxon>Lophotrochozoa</taxon>
        <taxon>Bryozoa</taxon>
        <taxon>Gymnolaemata</taxon>
        <taxon>Cheilostomatida</taxon>
        <taxon>Flustrina</taxon>
        <taxon>Buguloidea</taxon>
        <taxon>Bugulidae</taxon>
        <taxon>Bugula</taxon>
    </lineage>
</organism>
<dbReference type="InterPro" id="IPR015257">
    <property type="entry name" value="Maf1"/>
</dbReference>
<gene>
    <name evidence="4" type="ORF">EB796_007708</name>
</gene>
<keyword evidence="2" id="KW-0678">Repressor</keyword>
<evidence type="ECO:0000256" key="3">
    <source>
        <dbReference type="SAM" id="MobiDB-lite"/>
    </source>
</evidence>
<evidence type="ECO:0000313" key="4">
    <source>
        <dbReference type="EMBL" id="KAF6033986.1"/>
    </source>
</evidence>
<name>A0A7J7K8V1_BUGNE</name>
<protein>
    <recommendedName>
        <fullName evidence="2">Repressor of RNA polymerase III transcription MAF1</fullName>
    </recommendedName>
</protein>
<evidence type="ECO:0000313" key="5">
    <source>
        <dbReference type="Proteomes" id="UP000593567"/>
    </source>
</evidence>
<dbReference type="OrthoDB" id="277029at2759"/>
<keyword evidence="2" id="KW-0805">Transcription regulation</keyword>
<comment type="subcellular location">
    <subcellularLocation>
        <location evidence="2">Nucleus</location>
    </subcellularLocation>
</comment>
<comment type="similarity">
    <text evidence="1 2">Belongs to the MAF1 family.</text>
</comment>
<dbReference type="EMBL" id="VXIV02001187">
    <property type="protein sequence ID" value="KAF6033986.1"/>
    <property type="molecule type" value="Genomic_DNA"/>
</dbReference>
<comment type="function">
    <text evidence="2">Element of the TORC1 signaling pathway that acts as a mediator of diverse signals and that represses RNA polymerase III transcription. Inhibits the de novo assembly of TFIIIB onto DNA.</text>
</comment>
<dbReference type="PANTHER" id="PTHR22504">
    <property type="entry name" value="REPRESSOR OF RNA POLYMERASE III TRANSCRIPTION MAF1"/>
    <property type="match status" value="1"/>
</dbReference>
<dbReference type="GO" id="GO:0000994">
    <property type="term" value="F:RNA polymerase III core binding"/>
    <property type="evidence" value="ECO:0007669"/>
    <property type="project" value="TreeGrafter"/>
</dbReference>
<dbReference type="Gene3D" id="3.40.1000.50">
    <property type="entry name" value="Repressor of RNA polymerase III transcription Maf1"/>
    <property type="match status" value="1"/>
</dbReference>
<sequence length="234" mass="26289">MKFLENNKFNVLNGALSSECEGYRLDGRLESYSCKMTSSDKKLFKNVMQGMDGGSGPNDLHALSPPQSVLSRSPSRHVSGHSLSSDDGAGYLCDTISTKSLFYLISTLNDSFAEYDFSDSKGNEFSKEPNLQSVVTGIDTQLTPVIPGYDSLKPDMWAAIDEEISLAECDAIYSYNPDLSSDPFGEIGQIWGFNYFFYNKKRKRIVFFSCRYSTNYLDLEGEDESMTWDTRQQI</sequence>
<dbReference type="Proteomes" id="UP000593567">
    <property type="component" value="Unassembled WGS sequence"/>
</dbReference>
<accession>A0A7J7K8V1</accession>
<keyword evidence="5" id="KW-1185">Reference proteome</keyword>
<keyword evidence="2" id="KW-0804">Transcription</keyword>
<dbReference type="AlphaFoldDB" id="A0A7J7K8V1"/>
<dbReference type="Pfam" id="PF09174">
    <property type="entry name" value="Maf1"/>
    <property type="match status" value="1"/>
</dbReference>
<dbReference type="InterPro" id="IPR038564">
    <property type="entry name" value="Maf1_sf"/>
</dbReference>
<feature type="region of interest" description="Disordered" evidence="3">
    <location>
        <begin position="54"/>
        <end position="83"/>
    </location>
</feature>
<reference evidence="4" key="1">
    <citation type="submission" date="2020-06" db="EMBL/GenBank/DDBJ databases">
        <title>Draft genome of Bugula neritina, a colonial animal packing powerful symbionts and potential medicines.</title>
        <authorList>
            <person name="Rayko M."/>
        </authorList>
    </citation>
    <scope>NUCLEOTIDE SEQUENCE [LARGE SCALE GENOMIC DNA]</scope>
    <source>
        <strain evidence="4">Kwan_BN1</strain>
    </source>
</reference>
<comment type="caution">
    <text evidence="4">The sequence shown here is derived from an EMBL/GenBank/DDBJ whole genome shotgun (WGS) entry which is preliminary data.</text>
</comment>
<proteinExistence type="inferred from homology"/>
<keyword evidence="2" id="KW-0539">Nucleus</keyword>
<dbReference type="FunFam" id="3.40.1000.50:FF:000003">
    <property type="entry name" value="Repressor of RNA polymerase III transcription MAF1"/>
    <property type="match status" value="1"/>
</dbReference>
<evidence type="ECO:0000256" key="1">
    <source>
        <dbReference type="ARBA" id="ARBA00006231"/>
    </source>
</evidence>
<dbReference type="PIRSF" id="PIRSF037240">
    <property type="entry name" value="RNA_polIII_Trep_MAF1"/>
    <property type="match status" value="1"/>
</dbReference>
<dbReference type="PANTHER" id="PTHR22504:SF0">
    <property type="entry name" value="REPRESSOR OF RNA POLYMERASE III TRANSCRIPTION MAF1 HOMOLOG"/>
    <property type="match status" value="1"/>
</dbReference>